<comment type="caution">
    <text evidence="2">The sequence shown here is derived from an EMBL/GenBank/DDBJ whole genome shotgun (WGS) entry which is preliminary data.</text>
</comment>
<gene>
    <name evidence="2" type="ORF">JKF63_01037</name>
</gene>
<evidence type="ECO:0000313" key="3">
    <source>
        <dbReference type="Proteomes" id="UP000674318"/>
    </source>
</evidence>
<accession>A0A836HJ09</accession>
<proteinExistence type="predicted"/>
<dbReference type="Proteomes" id="UP000674318">
    <property type="component" value="Chromosome 35"/>
</dbReference>
<evidence type="ECO:0000313" key="2">
    <source>
        <dbReference type="EMBL" id="KAG5492459.1"/>
    </source>
</evidence>
<dbReference type="OrthoDB" id="9994559at2759"/>
<dbReference type="KEGG" id="phet:94287163"/>
<protein>
    <submittedName>
        <fullName evidence="2">Uncharacterized protein</fullName>
    </submittedName>
</protein>
<dbReference type="RefSeq" id="XP_067753243.1">
    <property type="nucleotide sequence ID" value="XM_067897086.1"/>
</dbReference>
<dbReference type="SUPFAM" id="SSF144052">
    <property type="entry name" value="Thermophilic metalloprotease-like"/>
    <property type="match status" value="1"/>
</dbReference>
<keyword evidence="3" id="KW-1185">Reference proteome</keyword>
<organism evidence="2 3">
    <name type="scientific">Porcisia hertigi</name>
    <dbReference type="NCBI Taxonomy" id="2761500"/>
    <lineage>
        <taxon>Eukaryota</taxon>
        <taxon>Discoba</taxon>
        <taxon>Euglenozoa</taxon>
        <taxon>Kinetoplastea</taxon>
        <taxon>Metakinetoplastina</taxon>
        <taxon>Trypanosomatida</taxon>
        <taxon>Trypanosomatidae</taxon>
        <taxon>Leishmaniinae</taxon>
        <taxon>Porcisia</taxon>
    </lineage>
</organism>
<feature type="region of interest" description="Disordered" evidence="1">
    <location>
        <begin position="165"/>
        <end position="187"/>
    </location>
</feature>
<dbReference type="EMBL" id="JAFJZO010000035">
    <property type="protein sequence ID" value="KAG5492459.1"/>
    <property type="molecule type" value="Genomic_DNA"/>
</dbReference>
<dbReference type="AlphaFoldDB" id="A0A836HJ09"/>
<sequence>MSATIEAACACASTLLFHSLRLHAFRGALPHVLVVVDRVPCVQQKVVAEGYLQVLRAYGHQGASYLKSKHERVWKVPSGTSTASADGDGSLESYDTELFIPLRPGAETPNGSAGFTARVPPSLLAEEDPAPLSYSLMPFCSEDFLSYVKRLQRFFRHCGDGQLQQQKSGQERAAAAGEATTPSVPPLTAPSSVWTAEAFEEEFKALCPLLGPLLSSKGEAVESDVTGDQPRWQALFNGPPRELLGCVLIQENAFQNEMRRYRLRLSLFDLGIRVAEHCHLGIMSQRADLLASEGRFKEALEDDQVYSYARSCAFRPEQAQCLARAIADSIDLHSWRRTGSPDYATACVEQAPPASLTAALQNAELQSIFNPGALGGCASATAAVHIATDVEAALRKPIEGPGMPLTIVCRDAAHMLTYSGGMEDCLINTGYYPAAYAPERNDVVRHRERFRTLYSELGTKDRESDGEEEDAAAIPSVHGRLKKKEYLAMLREKRQKLNEHHKEGDDEDGAVSRSAPAGSCISNSIGGTFPIGEVISESFDLSQLNGTCDVFAYPDVFKQVTISRPAPFTMTVKMGVVTHISDGAPKEFLDLLSLVRQVEGKCYVRELGIGLNPYVGSAHIVSDVTTFERQWGIHLSLGQRHPLFVKQRERRNADGTVATGVHVVGPVLKRKSGKYHIDVFVDAAQLHMGDMFTVDFTKGVAVQ</sequence>
<evidence type="ECO:0000256" key="1">
    <source>
        <dbReference type="SAM" id="MobiDB-lite"/>
    </source>
</evidence>
<reference evidence="2 3" key="1">
    <citation type="submission" date="2021-02" db="EMBL/GenBank/DDBJ databases">
        <title>Porcisia hertigi Genome sequencing and assembly.</title>
        <authorList>
            <person name="Almutairi H."/>
            <person name="Gatherer D."/>
        </authorList>
    </citation>
    <scope>NUCLEOTIDE SEQUENCE [LARGE SCALE GENOMIC DNA]</scope>
    <source>
        <strain evidence="2 3">C119</strain>
    </source>
</reference>
<dbReference type="GeneID" id="94287163"/>
<name>A0A836HJ09_9TRYP</name>